<evidence type="ECO:0000259" key="2">
    <source>
        <dbReference type="PROSITE" id="PS50181"/>
    </source>
</evidence>
<organism evidence="5">
    <name type="scientific">Pinguiococcus pyrenoidosus</name>
    <dbReference type="NCBI Taxonomy" id="172671"/>
    <lineage>
        <taxon>Eukaryota</taxon>
        <taxon>Sar</taxon>
        <taxon>Stramenopiles</taxon>
        <taxon>Ochrophyta</taxon>
        <taxon>Pinguiophyceae</taxon>
        <taxon>Pinguiochrysidales</taxon>
        <taxon>Pinguiochrysidaceae</taxon>
        <taxon>Pinguiococcus</taxon>
    </lineage>
</organism>
<evidence type="ECO:0000313" key="5">
    <source>
        <dbReference type="EMBL" id="CAD8256590.1"/>
    </source>
</evidence>
<feature type="domain" description="F-box" evidence="2">
    <location>
        <begin position="13"/>
        <end position="61"/>
    </location>
</feature>
<evidence type="ECO:0000313" key="6">
    <source>
        <dbReference type="EMBL" id="CAD8256591.1"/>
    </source>
</evidence>
<gene>
    <name evidence="3" type="ORF">PPYR1160_LOCUS6080</name>
    <name evidence="4" type="ORF">PPYR1160_LOCUS6081</name>
    <name evidence="5" type="ORF">PPYR1160_LOCUS6082</name>
    <name evidence="6" type="ORF">PPYR1160_LOCUS6083</name>
</gene>
<name>A0A6U0UNC5_9STRA</name>
<feature type="compositionally biased region" description="Basic and acidic residues" evidence="1">
    <location>
        <begin position="256"/>
        <end position="268"/>
    </location>
</feature>
<dbReference type="InterPro" id="IPR002110">
    <property type="entry name" value="Ankyrin_rpt"/>
</dbReference>
<dbReference type="InterPro" id="IPR001810">
    <property type="entry name" value="F-box_dom"/>
</dbReference>
<dbReference type="InterPro" id="IPR036770">
    <property type="entry name" value="Ankyrin_rpt-contain_sf"/>
</dbReference>
<dbReference type="AlphaFoldDB" id="A0A6U0UNC5"/>
<evidence type="ECO:0000256" key="1">
    <source>
        <dbReference type="SAM" id="MobiDB-lite"/>
    </source>
</evidence>
<accession>A0A6U0UNC5</accession>
<dbReference type="Gene3D" id="1.25.40.20">
    <property type="entry name" value="Ankyrin repeat-containing domain"/>
    <property type="match status" value="1"/>
</dbReference>
<feature type="compositionally biased region" description="Basic residues" evidence="1">
    <location>
        <begin position="269"/>
        <end position="278"/>
    </location>
</feature>
<dbReference type="EMBL" id="HBEA01007910">
    <property type="protein sequence ID" value="CAD8256590.1"/>
    <property type="molecule type" value="Transcribed_RNA"/>
</dbReference>
<dbReference type="PROSITE" id="PS50181">
    <property type="entry name" value="FBOX"/>
    <property type="match status" value="1"/>
</dbReference>
<dbReference type="EMBL" id="HBEA01007908">
    <property type="protein sequence ID" value="CAD8256588.1"/>
    <property type="molecule type" value="Transcribed_RNA"/>
</dbReference>
<evidence type="ECO:0000313" key="4">
    <source>
        <dbReference type="EMBL" id="CAD8256589.1"/>
    </source>
</evidence>
<dbReference type="EMBL" id="HBEA01007909">
    <property type="protein sequence ID" value="CAD8256589.1"/>
    <property type="molecule type" value="Transcribed_RNA"/>
</dbReference>
<dbReference type="SUPFAM" id="SSF48403">
    <property type="entry name" value="Ankyrin repeat"/>
    <property type="match status" value="1"/>
</dbReference>
<dbReference type="SMART" id="SM00248">
    <property type="entry name" value="ANK"/>
    <property type="match status" value="2"/>
</dbReference>
<dbReference type="EMBL" id="HBEA01007911">
    <property type="protein sequence ID" value="CAD8256591.1"/>
    <property type="molecule type" value="Transcribed_RNA"/>
</dbReference>
<reference evidence="5" key="1">
    <citation type="submission" date="2021-01" db="EMBL/GenBank/DDBJ databases">
        <authorList>
            <person name="Corre E."/>
            <person name="Pelletier E."/>
            <person name="Niang G."/>
            <person name="Scheremetjew M."/>
            <person name="Finn R."/>
            <person name="Kale V."/>
            <person name="Holt S."/>
            <person name="Cochrane G."/>
            <person name="Meng A."/>
            <person name="Brown T."/>
            <person name="Cohen L."/>
        </authorList>
    </citation>
    <scope>NUCLEOTIDE SEQUENCE</scope>
    <source>
        <strain evidence="5">CCMP2078</strain>
    </source>
</reference>
<proteinExistence type="predicted"/>
<sequence>MTSARQKKPGRPLRKLVALPDAPLALVFSFLEVWEILALTHANREARASLRYGRDELWRIQFERRGLRRPSSKARRSNSDLCKAFFLTYSGKTQNRRFQGFFIDTLSLVPRLEHLFRKRAQLRKLKKLVPEDATWPINKKYDEYGGVTLVNLAARWSRNAFVAWLVQSRGADVNVPDNDGFTALCNAAFRGNLKLVHWLVRKVPDLDIDAAGSPCVTSSCGGKGPYTAEVWARRKGFYEVADCISRLRSRRLRKRPAAEQADHSGMDQRKKKLRRSGSKRAVLPFRNDEGRPRGMRRAGSGARVAV</sequence>
<protein>
    <recommendedName>
        <fullName evidence="2">F-box domain-containing protein</fullName>
    </recommendedName>
</protein>
<dbReference type="Pfam" id="PF13637">
    <property type="entry name" value="Ank_4"/>
    <property type="match status" value="1"/>
</dbReference>
<evidence type="ECO:0000313" key="3">
    <source>
        <dbReference type="EMBL" id="CAD8256588.1"/>
    </source>
</evidence>
<feature type="region of interest" description="Disordered" evidence="1">
    <location>
        <begin position="254"/>
        <end position="306"/>
    </location>
</feature>